<protein>
    <submittedName>
        <fullName evidence="2">Uncharacterized protein</fullName>
    </submittedName>
</protein>
<sequence length="53" mass="6249">MNVRIWRNGRKQERPKNCTHSTARLHQQMKKPIADLLIFRRLLHPLAKCGLSS</sequence>
<dbReference type="Gramene" id="rna-AYBTSS11_LOCUS23710">
    <property type="protein sequence ID" value="CAJ1971707.1"/>
    <property type="gene ID" value="gene-AYBTSS11_LOCUS23710"/>
</dbReference>
<name>A0AA86VKI3_9FABA</name>
<gene>
    <name evidence="2" type="ORF">AYBTSS11_LOCUS23710</name>
</gene>
<dbReference type="EMBL" id="OY731405">
    <property type="protein sequence ID" value="CAJ1971707.1"/>
    <property type="molecule type" value="Genomic_DNA"/>
</dbReference>
<organism evidence="2 3">
    <name type="scientific">Sphenostylis stenocarpa</name>
    <dbReference type="NCBI Taxonomy" id="92480"/>
    <lineage>
        <taxon>Eukaryota</taxon>
        <taxon>Viridiplantae</taxon>
        <taxon>Streptophyta</taxon>
        <taxon>Embryophyta</taxon>
        <taxon>Tracheophyta</taxon>
        <taxon>Spermatophyta</taxon>
        <taxon>Magnoliopsida</taxon>
        <taxon>eudicotyledons</taxon>
        <taxon>Gunneridae</taxon>
        <taxon>Pentapetalae</taxon>
        <taxon>rosids</taxon>
        <taxon>fabids</taxon>
        <taxon>Fabales</taxon>
        <taxon>Fabaceae</taxon>
        <taxon>Papilionoideae</taxon>
        <taxon>50 kb inversion clade</taxon>
        <taxon>NPAAA clade</taxon>
        <taxon>indigoferoid/millettioid clade</taxon>
        <taxon>Phaseoleae</taxon>
        <taxon>Sphenostylis</taxon>
    </lineage>
</organism>
<feature type="region of interest" description="Disordered" evidence="1">
    <location>
        <begin position="1"/>
        <end position="24"/>
    </location>
</feature>
<proteinExistence type="predicted"/>
<keyword evidence="3" id="KW-1185">Reference proteome</keyword>
<dbReference type="AlphaFoldDB" id="A0AA86VKI3"/>
<accession>A0AA86VKI3</accession>
<reference evidence="2" key="1">
    <citation type="submission" date="2023-10" db="EMBL/GenBank/DDBJ databases">
        <authorList>
            <person name="Domelevo Entfellner J.-B."/>
        </authorList>
    </citation>
    <scope>NUCLEOTIDE SEQUENCE</scope>
</reference>
<evidence type="ECO:0000256" key="1">
    <source>
        <dbReference type="SAM" id="MobiDB-lite"/>
    </source>
</evidence>
<evidence type="ECO:0000313" key="3">
    <source>
        <dbReference type="Proteomes" id="UP001189624"/>
    </source>
</evidence>
<dbReference type="Proteomes" id="UP001189624">
    <property type="component" value="Chromosome 8"/>
</dbReference>
<evidence type="ECO:0000313" key="2">
    <source>
        <dbReference type="EMBL" id="CAJ1971707.1"/>
    </source>
</evidence>